<evidence type="ECO:0000256" key="1">
    <source>
        <dbReference type="SAM" id="SignalP"/>
    </source>
</evidence>
<keyword evidence="1" id="KW-0732">Signal</keyword>
<dbReference type="RefSeq" id="WP_305997059.1">
    <property type="nucleotide sequence ID" value="NZ_JAVALS010000009.1"/>
</dbReference>
<sequence length="149" mass="14874">MFSTRHRIRAGAGLLMAGALAFVGGTGAYAHDCFNASRSAQGNASAGANSQAWFTLVVADAIQGGVGQGYDQAQADCWAAAYAASGAPASFTIHSKGAVGQGGTIGTNNPNEYLLANGKGIDHVFDAYGMQIMGTAASCGIQFGPPPAG</sequence>
<dbReference type="EMBL" id="JAVALS010000009">
    <property type="protein sequence ID" value="MDP5228008.1"/>
    <property type="molecule type" value="Genomic_DNA"/>
</dbReference>
<gene>
    <name evidence="2" type="ORF">Q9R02_12655</name>
</gene>
<reference evidence="2 3" key="1">
    <citation type="submission" date="2023-08" db="EMBL/GenBank/DDBJ databases">
        <title>Arthrobacter horti sp. nov., isolated from forest soil.</title>
        <authorList>
            <person name="Park M."/>
        </authorList>
    </citation>
    <scope>NUCLEOTIDE SEQUENCE [LARGE SCALE GENOMIC DNA]</scope>
    <source>
        <strain evidence="2 3">YJM1</strain>
    </source>
</reference>
<proteinExistence type="predicted"/>
<name>A0ABT9IQY9_9MICC</name>
<organism evidence="2 3">
    <name type="scientific">Arthrobacter horti</name>
    <dbReference type="NCBI Taxonomy" id="3068273"/>
    <lineage>
        <taxon>Bacteria</taxon>
        <taxon>Bacillati</taxon>
        <taxon>Actinomycetota</taxon>
        <taxon>Actinomycetes</taxon>
        <taxon>Micrococcales</taxon>
        <taxon>Micrococcaceae</taxon>
        <taxon>Arthrobacter</taxon>
    </lineage>
</organism>
<feature type="chain" id="PRO_5047061510" evidence="1">
    <location>
        <begin position="22"/>
        <end position="149"/>
    </location>
</feature>
<protein>
    <submittedName>
        <fullName evidence="2">Uncharacterized protein</fullName>
    </submittedName>
</protein>
<dbReference type="Proteomes" id="UP001232725">
    <property type="component" value="Unassembled WGS sequence"/>
</dbReference>
<accession>A0ABT9IQY9</accession>
<evidence type="ECO:0000313" key="2">
    <source>
        <dbReference type="EMBL" id="MDP5228008.1"/>
    </source>
</evidence>
<keyword evidence="3" id="KW-1185">Reference proteome</keyword>
<evidence type="ECO:0000313" key="3">
    <source>
        <dbReference type="Proteomes" id="UP001232725"/>
    </source>
</evidence>
<comment type="caution">
    <text evidence="2">The sequence shown here is derived from an EMBL/GenBank/DDBJ whole genome shotgun (WGS) entry which is preliminary data.</text>
</comment>
<feature type="signal peptide" evidence="1">
    <location>
        <begin position="1"/>
        <end position="21"/>
    </location>
</feature>